<evidence type="ECO:0000256" key="4">
    <source>
        <dbReference type="ARBA" id="ARBA00022771"/>
    </source>
</evidence>
<dbReference type="PROSITE" id="PS00031">
    <property type="entry name" value="NUCLEAR_REC_DBD_1"/>
    <property type="match status" value="1"/>
</dbReference>
<comment type="similarity">
    <text evidence="2">Belongs to the nuclear hormone receptor family. NR5 subfamily.</text>
</comment>
<reference evidence="15" key="1">
    <citation type="submission" date="2021-10" db="EMBL/GenBank/DDBJ databases">
        <title>Tropical sea cucumber genome reveals ecological adaptation and Cuvierian tubules defense mechanism.</title>
        <authorList>
            <person name="Chen T."/>
        </authorList>
    </citation>
    <scope>NUCLEOTIDE SEQUENCE</scope>
    <source>
        <strain evidence="15">Nanhai2018</strain>
        <tissue evidence="15">Muscle</tissue>
    </source>
</reference>
<dbReference type="PIRSF" id="PIRSF002530">
    <property type="entry name" value="Nuc_orph_FTZ-F1"/>
    <property type="match status" value="1"/>
</dbReference>
<dbReference type="GO" id="GO:0009755">
    <property type="term" value="P:hormone-mediated signaling pathway"/>
    <property type="evidence" value="ECO:0007669"/>
    <property type="project" value="TreeGrafter"/>
</dbReference>
<dbReference type="GO" id="GO:0090575">
    <property type="term" value="C:RNA polymerase II transcription regulator complex"/>
    <property type="evidence" value="ECO:0007669"/>
    <property type="project" value="TreeGrafter"/>
</dbReference>
<evidence type="ECO:0000256" key="7">
    <source>
        <dbReference type="ARBA" id="ARBA00023125"/>
    </source>
</evidence>
<proteinExistence type="inferred from homology"/>
<dbReference type="InterPro" id="IPR035500">
    <property type="entry name" value="NHR-like_dom_sf"/>
</dbReference>
<dbReference type="PROSITE" id="PS51030">
    <property type="entry name" value="NUCLEAR_REC_DBD_2"/>
    <property type="match status" value="1"/>
</dbReference>
<dbReference type="PROSITE" id="PS51843">
    <property type="entry name" value="NR_LBD"/>
    <property type="match status" value="1"/>
</dbReference>
<dbReference type="GO" id="GO:0000978">
    <property type="term" value="F:RNA polymerase II cis-regulatory region sequence-specific DNA binding"/>
    <property type="evidence" value="ECO:0007669"/>
    <property type="project" value="TreeGrafter"/>
</dbReference>
<feature type="binding site" evidence="11">
    <location>
        <position position="495"/>
    </location>
    <ligand>
        <name>a phospholipid derivative</name>
        <dbReference type="ChEBI" id="CHEBI:16247"/>
    </ligand>
</feature>
<dbReference type="SUPFAM" id="SSF57716">
    <property type="entry name" value="Glucocorticoid receptor-like (DNA-binding domain)"/>
    <property type="match status" value="1"/>
</dbReference>
<dbReference type="Pfam" id="PF00105">
    <property type="entry name" value="zf-C4"/>
    <property type="match status" value="1"/>
</dbReference>
<feature type="binding site" evidence="11">
    <location>
        <position position="499"/>
    </location>
    <ligand>
        <name>a phospholipid derivative</name>
        <dbReference type="ChEBI" id="CHEBI:16247"/>
    </ligand>
</feature>
<comment type="caution">
    <text evidence="15">The sequence shown here is derived from an EMBL/GenBank/DDBJ whole genome shotgun (WGS) entry which is preliminary data.</text>
</comment>
<organism evidence="15 16">
    <name type="scientific">Holothuria leucospilota</name>
    <name type="common">Black long sea cucumber</name>
    <name type="synonym">Mertensiothuria leucospilota</name>
    <dbReference type="NCBI Taxonomy" id="206669"/>
    <lineage>
        <taxon>Eukaryota</taxon>
        <taxon>Metazoa</taxon>
        <taxon>Echinodermata</taxon>
        <taxon>Eleutherozoa</taxon>
        <taxon>Echinozoa</taxon>
        <taxon>Holothuroidea</taxon>
        <taxon>Aspidochirotacea</taxon>
        <taxon>Aspidochirotida</taxon>
        <taxon>Holothuriidae</taxon>
        <taxon>Holothuria</taxon>
    </lineage>
</organism>
<dbReference type="FunFam" id="1.10.565.10:FF:000011">
    <property type="entry name" value="Nuclear receptor subfamily 5, group A, member 2"/>
    <property type="match status" value="1"/>
</dbReference>
<dbReference type="GO" id="GO:0004879">
    <property type="term" value="F:nuclear receptor activity"/>
    <property type="evidence" value="ECO:0007669"/>
    <property type="project" value="InterPro"/>
</dbReference>
<dbReference type="PANTHER" id="PTHR24086:SF15">
    <property type="entry name" value="NUCLEAR HORMONE RECEPTOR FTZ-F1"/>
    <property type="match status" value="1"/>
</dbReference>
<dbReference type="Pfam" id="PF00104">
    <property type="entry name" value="Hormone_recep"/>
    <property type="match status" value="1"/>
</dbReference>
<evidence type="ECO:0000259" key="14">
    <source>
        <dbReference type="PROSITE" id="PS51843"/>
    </source>
</evidence>
<dbReference type="AlphaFoldDB" id="A0A9Q1HB59"/>
<dbReference type="InterPro" id="IPR016355">
    <property type="entry name" value="NR5-like"/>
</dbReference>
<protein>
    <submittedName>
        <fullName evidence="15">Nuclear receptor subfamily 5 group A member 2</fullName>
    </submittedName>
</protein>
<dbReference type="PRINTS" id="PR00398">
    <property type="entry name" value="STRDHORMONER"/>
</dbReference>
<dbReference type="InterPro" id="IPR000536">
    <property type="entry name" value="Nucl_hrmn_rcpt_lig-bd"/>
</dbReference>
<evidence type="ECO:0000313" key="16">
    <source>
        <dbReference type="Proteomes" id="UP001152320"/>
    </source>
</evidence>
<evidence type="ECO:0000256" key="10">
    <source>
        <dbReference type="ARBA" id="ARBA00023242"/>
    </source>
</evidence>
<evidence type="ECO:0000256" key="9">
    <source>
        <dbReference type="ARBA" id="ARBA00023170"/>
    </source>
</evidence>
<dbReference type="CDD" id="cd07167">
    <property type="entry name" value="NR_DBD_Lrh-1_like"/>
    <property type="match status" value="1"/>
</dbReference>
<dbReference type="PANTHER" id="PTHR24086">
    <property type="entry name" value="NUCLEAR RECEPTOR SUBFAMILY 5 GROUP A"/>
    <property type="match status" value="1"/>
</dbReference>
<dbReference type="GO" id="GO:0008270">
    <property type="term" value="F:zinc ion binding"/>
    <property type="evidence" value="ECO:0007669"/>
    <property type="project" value="UniProtKB-KW"/>
</dbReference>
<evidence type="ECO:0000313" key="15">
    <source>
        <dbReference type="EMBL" id="KAJ8039073.1"/>
    </source>
</evidence>
<evidence type="ECO:0000256" key="1">
    <source>
        <dbReference type="ARBA" id="ARBA00004123"/>
    </source>
</evidence>
<keyword evidence="10 12" id="KW-0539">Nucleus</keyword>
<dbReference type="SMART" id="SM00399">
    <property type="entry name" value="ZnF_C4"/>
    <property type="match status" value="1"/>
</dbReference>
<name>A0A9Q1HB59_HOLLE</name>
<evidence type="ECO:0000256" key="12">
    <source>
        <dbReference type="RuleBase" id="RU004334"/>
    </source>
</evidence>
<keyword evidence="5 12" id="KW-0862">Zinc</keyword>
<dbReference type="Gene3D" id="3.30.50.10">
    <property type="entry name" value="Erythroid Transcription Factor GATA-1, subunit A"/>
    <property type="match status" value="1"/>
</dbReference>
<evidence type="ECO:0000256" key="5">
    <source>
        <dbReference type="ARBA" id="ARBA00022833"/>
    </source>
</evidence>
<comment type="subcellular location">
    <subcellularLocation>
        <location evidence="1 12">Nucleus</location>
    </subcellularLocation>
</comment>
<keyword evidence="16" id="KW-1185">Reference proteome</keyword>
<accession>A0A9Q1HB59</accession>
<dbReference type="Gene3D" id="1.10.565.10">
    <property type="entry name" value="Retinoid X Receptor"/>
    <property type="match status" value="1"/>
</dbReference>
<dbReference type="OrthoDB" id="5771769at2759"/>
<evidence type="ECO:0000256" key="11">
    <source>
        <dbReference type="PIRSR" id="PIRSR002530-1"/>
    </source>
</evidence>
<dbReference type="InterPro" id="IPR001628">
    <property type="entry name" value="Znf_hrmn_rcpt"/>
</dbReference>
<dbReference type="SMART" id="SM00430">
    <property type="entry name" value="HOLI"/>
    <property type="match status" value="1"/>
</dbReference>
<feature type="domain" description="NR LBD" evidence="14">
    <location>
        <begin position="271"/>
        <end position="518"/>
    </location>
</feature>
<keyword evidence="3 12" id="KW-0479">Metal-binding</keyword>
<gene>
    <name evidence="15" type="ORF">HOLleu_16673</name>
</gene>
<keyword evidence="9 12" id="KW-0675">Receptor</keyword>
<evidence type="ECO:0000256" key="2">
    <source>
        <dbReference type="ARBA" id="ARBA00007536"/>
    </source>
</evidence>
<dbReference type="InterPro" id="IPR001723">
    <property type="entry name" value="Nuclear_hrmn_rcpt"/>
</dbReference>
<feature type="domain" description="Nuclear receptor" evidence="13">
    <location>
        <begin position="70"/>
        <end position="145"/>
    </location>
</feature>
<keyword evidence="8 12" id="KW-0804">Transcription</keyword>
<evidence type="ECO:0000256" key="8">
    <source>
        <dbReference type="ARBA" id="ARBA00023163"/>
    </source>
</evidence>
<keyword evidence="7 12" id="KW-0238">DNA-binding</keyword>
<dbReference type="InterPro" id="IPR013088">
    <property type="entry name" value="Znf_NHR/GATA"/>
</dbReference>
<dbReference type="Proteomes" id="UP001152320">
    <property type="component" value="Chromosome 7"/>
</dbReference>
<dbReference type="SUPFAM" id="SSF48508">
    <property type="entry name" value="Nuclear receptor ligand-binding domain"/>
    <property type="match status" value="1"/>
</dbReference>
<dbReference type="CDD" id="cd06944">
    <property type="entry name" value="NR_LBD_Ftz-F1_like"/>
    <property type="match status" value="1"/>
</dbReference>
<dbReference type="PRINTS" id="PR00047">
    <property type="entry name" value="STROIDFINGER"/>
</dbReference>
<dbReference type="GO" id="GO:0009888">
    <property type="term" value="P:tissue development"/>
    <property type="evidence" value="ECO:0007669"/>
    <property type="project" value="TreeGrafter"/>
</dbReference>
<evidence type="ECO:0000256" key="3">
    <source>
        <dbReference type="ARBA" id="ARBA00022723"/>
    </source>
</evidence>
<dbReference type="EMBL" id="JAIZAY010000007">
    <property type="protein sequence ID" value="KAJ8039073.1"/>
    <property type="molecule type" value="Genomic_DNA"/>
</dbReference>
<keyword evidence="6 12" id="KW-0805">Transcription regulation</keyword>
<sequence>MSLVKMPMLPDHTDYLFPPHPALDEYGEIPLDCVKSSSRPVSDRWATWSNAPSLRMDFNFDQSDVKPEFEEVCPVCGDKVSGYHYGLLTCESCKGFFKRTVQNKKVYTCIENRNCQIDKTQRKRCPYCRFQKCLKVGMKLEAVRPDRMRGGRNKFGPMYKRDRAIKQQQRNRLLSNARAIVGPGNPEISMAIKNIHAAASRSSPLYPPPAVVIRDPLNRTPPLMNIPQPLTSSTQVLSSPLGYTSPQMQPLNYTTGSVVTSTETSSHHHVQTSSTSPMLIKSEPDHTPKLLVELIRSEPDQAQLQAKVASYVHSPLGGVPNDLFSMICKLADQTLFAFVDWARNSVFFKELKVEDQMKLLQSSWSELLLLDHLYRQVSYNGEHILLITGQTIDPNTLPLREMGDVVDQLSRLTLRMRELKLDYKEFVCLKFLILLNPADLSGLQDKQIIDNCQEQISAALMDYTLSAYPEIGDKFNHLVRLLPEIRQICQRAEEYLYYKHLNGEVPFNSLLMEMLHSKRK</sequence>
<dbReference type="FunFam" id="3.30.50.10:FF:000006">
    <property type="entry name" value="Nuclear receptor subfamily 5 group A member"/>
    <property type="match status" value="1"/>
</dbReference>
<keyword evidence="4 12" id="KW-0863">Zinc-finger</keyword>
<evidence type="ECO:0000256" key="6">
    <source>
        <dbReference type="ARBA" id="ARBA00023015"/>
    </source>
</evidence>
<evidence type="ECO:0000259" key="13">
    <source>
        <dbReference type="PROSITE" id="PS51030"/>
    </source>
</evidence>